<dbReference type="Pfam" id="PF01281">
    <property type="entry name" value="Ribosomal_L9_N"/>
    <property type="match status" value="1"/>
</dbReference>
<evidence type="ECO:0000256" key="7">
    <source>
        <dbReference type="HAMAP-Rule" id="MF_00503"/>
    </source>
</evidence>
<feature type="domain" description="Ribosomal protein L9" evidence="10">
    <location>
        <begin position="13"/>
        <end position="40"/>
    </location>
</feature>
<feature type="compositionally biased region" description="Low complexity" evidence="9">
    <location>
        <begin position="176"/>
        <end position="192"/>
    </location>
</feature>
<dbReference type="AlphaFoldDB" id="A0A7C3IF67"/>
<evidence type="ECO:0000256" key="8">
    <source>
        <dbReference type="SAM" id="Coils"/>
    </source>
</evidence>
<dbReference type="Pfam" id="PF03948">
    <property type="entry name" value="Ribosomal_L9_C"/>
    <property type="match status" value="1"/>
</dbReference>
<dbReference type="GO" id="GO:1990904">
    <property type="term" value="C:ribonucleoprotein complex"/>
    <property type="evidence" value="ECO:0007669"/>
    <property type="project" value="UniProtKB-KW"/>
</dbReference>
<dbReference type="InterPro" id="IPR020070">
    <property type="entry name" value="Ribosomal_bL9_N"/>
</dbReference>
<sequence length="192" mass="21500">MKVILNKDVNPLGEEGDVKDVAKGYARNYLFPRGLAVPYTERNLKIFEARRVEIEARKAEKRKDAASLKERLEGTEITITMPAGANGKLYGAVTNQTIADELMKQGFQVERKRIEVPGNHIKSVGKFKIHVRLYENTTAEVTVVIQAQVTKTEEKHDSHKGHQRSNRSAHKEEVNTEATASESTSEAQKSAE</sequence>
<keyword evidence="2 7" id="KW-0699">rRNA-binding</keyword>
<protein>
    <recommendedName>
        <fullName evidence="6 7">Large ribosomal subunit protein bL9</fullName>
    </recommendedName>
</protein>
<comment type="caution">
    <text evidence="11">The sequence shown here is derived from an EMBL/GenBank/DDBJ whole genome shotgun (WGS) entry which is preliminary data.</text>
</comment>
<dbReference type="GO" id="GO:0003735">
    <property type="term" value="F:structural constituent of ribosome"/>
    <property type="evidence" value="ECO:0007669"/>
    <property type="project" value="InterPro"/>
</dbReference>
<dbReference type="EMBL" id="DSVL01000371">
    <property type="protein sequence ID" value="HFH30223.1"/>
    <property type="molecule type" value="Genomic_DNA"/>
</dbReference>
<dbReference type="InterPro" id="IPR036935">
    <property type="entry name" value="Ribosomal_bL9_N_sf"/>
</dbReference>
<evidence type="ECO:0000256" key="3">
    <source>
        <dbReference type="ARBA" id="ARBA00022884"/>
    </source>
</evidence>
<evidence type="ECO:0000256" key="4">
    <source>
        <dbReference type="ARBA" id="ARBA00022980"/>
    </source>
</evidence>
<evidence type="ECO:0000256" key="5">
    <source>
        <dbReference type="ARBA" id="ARBA00023274"/>
    </source>
</evidence>
<feature type="coiled-coil region" evidence="8">
    <location>
        <begin position="44"/>
        <end position="78"/>
    </location>
</feature>
<dbReference type="GO" id="GO:0019843">
    <property type="term" value="F:rRNA binding"/>
    <property type="evidence" value="ECO:0007669"/>
    <property type="project" value="UniProtKB-UniRule"/>
</dbReference>
<dbReference type="PROSITE" id="PS00651">
    <property type="entry name" value="RIBOSOMAL_L9"/>
    <property type="match status" value="1"/>
</dbReference>
<dbReference type="Gene3D" id="3.10.430.100">
    <property type="entry name" value="Ribosomal protein L9, C-terminal domain"/>
    <property type="match status" value="1"/>
</dbReference>
<dbReference type="InterPro" id="IPR020069">
    <property type="entry name" value="Ribosomal_bL9_C"/>
</dbReference>
<evidence type="ECO:0000259" key="10">
    <source>
        <dbReference type="PROSITE" id="PS00651"/>
    </source>
</evidence>
<evidence type="ECO:0000256" key="2">
    <source>
        <dbReference type="ARBA" id="ARBA00022730"/>
    </source>
</evidence>
<accession>A0A7C3IF67</accession>
<dbReference type="InterPro" id="IPR000244">
    <property type="entry name" value="Ribosomal_bL9"/>
</dbReference>
<gene>
    <name evidence="7" type="primary">rplI</name>
    <name evidence="11" type="ORF">ENS59_12080</name>
</gene>
<feature type="region of interest" description="Disordered" evidence="9">
    <location>
        <begin position="150"/>
        <end position="192"/>
    </location>
</feature>
<dbReference type="InterPro" id="IPR036791">
    <property type="entry name" value="Ribosomal_bL9_C_sf"/>
</dbReference>
<comment type="function">
    <text evidence="7">Binds to the 23S rRNA.</text>
</comment>
<keyword evidence="3 7" id="KW-0694">RNA-binding</keyword>
<dbReference type="GO" id="GO:0005840">
    <property type="term" value="C:ribosome"/>
    <property type="evidence" value="ECO:0007669"/>
    <property type="project" value="UniProtKB-KW"/>
</dbReference>
<reference evidence="11" key="1">
    <citation type="journal article" date="2020" name="mSystems">
        <title>Genome- and Community-Level Interaction Insights into Carbon Utilization and Element Cycling Functions of Hydrothermarchaeota in Hydrothermal Sediment.</title>
        <authorList>
            <person name="Zhou Z."/>
            <person name="Liu Y."/>
            <person name="Xu W."/>
            <person name="Pan J."/>
            <person name="Luo Z.H."/>
            <person name="Li M."/>
        </authorList>
    </citation>
    <scope>NUCLEOTIDE SEQUENCE [LARGE SCALE GENOMIC DNA]</scope>
    <source>
        <strain evidence="11">SpSt-503</strain>
    </source>
</reference>
<dbReference type="Gene3D" id="3.40.5.10">
    <property type="entry name" value="Ribosomal protein L9, N-terminal domain"/>
    <property type="match status" value="1"/>
</dbReference>
<dbReference type="SUPFAM" id="SSF55653">
    <property type="entry name" value="Ribosomal protein L9 C-domain"/>
    <property type="match status" value="1"/>
</dbReference>
<dbReference type="NCBIfam" id="TIGR00158">
    <property type="entry name" value="L9"/>
    <property type="match status" value="1"/>
</dbReference>
<dbReference type="InterPro" id="IPR009027">
    <property type="entry name" value="Ribosomal_bL9/RNase_H1_N"/>
</dbReference>
<comment type="similarity">
    <text evidence="1 7">Belongs to the bacterial ribosomal protein bL9 family.</text>
</comment>
<name>A0A7C3IF67_9SPIR</name>
<keyword evidence="5 7" id="KW-0687">Ribonucleoprotein</keyword>
<evidence type="ECO:0000256" key="9">
    <source>
        <dbReference type="SAM" id="MobiDB-lite"/>
    </source>
</evidence>
<dbReference type="GO" id="GO:0006412">
    <property type="term" value="P:translation"/>
    <property type="evidence" value="ECO:0007669"/>
    <property type="project" value="UniProtKB-UniRule"/>
</dbReference>
<proteinExistence type="inferred from homology"/>
<evidence type="ECO:0000256" key="6">
    <source>
        <dbReference type="ARBA" id="ARBA00035292"/>
    </source>
</evidence>
<feature type="compositionally biased region" description="Basic residues" evidence="9">
    <location>
        <begin position="158"/>
        <end position="168"/>
    </location>
</feature>
<dbReference type="PANTHER" id="PTHR21368">
    <property type="entry name" value="50S RIBOSOMAL PROTEIN L9"/>
    <property type="match status" value="1"/>
</dbReference>
<dbReference type="HAMAP" id="MF_00503">
    <property type="entry name" value="Ribosomal_bL9"/>
    <property type="match status" value="1"/>
</dbReference>
<dbReference type="SUPFAM" id="SSF55658">
    <property type="entry name" value="L9 N-domain-like"/>
    <property type="match status" value="1"/>
</dbReference>
<organism evidence="11">
    <name type="scientific">Gracilinema caldarium</name>
    <dbReference type="NCBI Taxonomy" id="215591"/>
    <lineage>
        <taxon>Bacteria</taxon>
        <taxon>Pseudomonadati</taxon>
        <taxon>Spirochaetota</taxon>
        <taxon>Spirochaetia</taxon>
        <taxon>Spirochaetales</taxon>
        <taxon>Breznakiellaceae</taxon>
        <taxon>Gracilinema</taxon>
    </lineage>
</organism>
<dbReference type="InterPro" id="IPR020594">
    <property type="entry name" value="Ribosomal_bL9_bac/chp"/>
</dbReference>
<evidence type="ECO:0000256" key="1">
    <source>
        <dbReference type="ARBA" id="ARBA00010605"/>
    </source>
</evidence>
<evidence type="ECO:0000313" key="11">
    <source>
        <dbReference type="EMBL" id="HFH30223.1"/>
    </source>
</evidence>
<keyword evidence="8" id="KW-0175">Coiled coil</keyword>
<keyword evidence="4 7" id="KW-0689">Ribosomal protein</keyword>